<evidence type="ECO:0000259" key="1">
    <source>
        <dbReference type="PROSITE" id="PS51186"/>
    </source>
</evidence>
<dbReference type="Gene3D" id="3.40.630.30">
    <property type="match status" value="1"/>
</dbReference>
<protein>
    <submittedName>
        <fullName evidence="2">GNAT family N-acetyltransferase</fullName>
        <ecNumber evidence="2">2.3.1.-</ecNumber>
    </submittedName>
</protein>
<keyword evidence="2" id="KW-0012">Acyltransferase</keyword>
<dbReference type="EMBL" id="JBBJUP010000002">
    <property type="protein sequence ID" value="MEJ8277921.1"/>
    <property type="molecule type" value="Genomic_DNA"/>
</dbReference>
<accession>A0ABU8T1T5</accession>
<reference evidence="2 3" key="1">
    <citation type="submission" date="2024-03" db="EMBL/GenBank/DDBJ databases">
        <title>Draft genome sequence of Pseudonocardia sp. DW16-2.</title>
        <authorList>
            <person name="Duangmal K."/>
        </authorList>
    </citation>
    <scope>NUCLEOTIDE SEQUENCE [LARGE SCALE GENOMIC DNA]</scope>
    <source>
        <strain evidence="2 3">DW16-2</strain>
    </source>
</reference>
<keyword evidence="2" id="KW-0808">Transferase</keyword>
<dbReference type="PROSITE" id="PS51186">
    <property type="entry name" value="GNAT"/>
    <property type="match status" value="1"/>
</dbReference>
<feature type="domain" description="N-acetyltransferase" evidence="1">
    <location>
        <begin position="6"/>
        <end position="155"/>
    </location>
</feature>
<comment type="caution">
    <text evidence="2">The sequence shown here is derived from an EMBL/GenBank/DDBJ whole genome shotgun (WGS) entry which is preliminary data.</text>
</comment>
<dbReference type="GO" id="GO:0016746">
    <property type="term" value="F:acyltransferase activity"/>
    <property type="evidence" value="ECO:0007669"/>
    <property type="project" value="UniProtKB-KW"/>
</dbReference>
<organism evidence="2 3">
    <name type="scientific">Pseudonocardia spirodelae</name>
    <dbReference type="NCBI Taxonomy" id="3133431"/>
    <lineage>
        <taxon>Bacteria</taxon>
        <taxon>Bacillati</taxon>
        <taxon>Actinomycetota</taxon>
        <taxon>Actinomycetes</taxon>
        <taxon>Pseudonocardiales</taxon>
        <taxon>Pseudonocardiaceae</taxon>
        <taxon>Pseudonocardia</taxon>
    </lineage>
</organism>
<gene>
    <name evidence="2" type="ORF">WJX68_03165</name>
</gene>
<dbReference type="CDD" id="cd04301">
    <property type="entry name" value="NAT_SF"/>
    <property type="match status" value="1"/>
</dbReference>
<proteinExistence type="predicted"/>
<dbReference type="SUPFAM" id="SSF55729">
    <property type="entry name" value="Acyl-CoA N-acyltransferases (Nat)"/>
    <property type="match status" value="1"/>
</dbReference>
<dbReference type="InterPro" id="IPR000182">
    <property type="entry name" value="GNAT_dom"/>
</dbReference>
<evidence type="ECO:0000313" key="2">
    <source>
        <dbReference type="EMBL" id="MEJ8277921.1"/>
    </source>
</evidence>
<dbReference type="Proteomes" id="UP001364211">
    <property type="component" value="Unassembled WGS sequence"/>
</dbReference>
<evidence type="ECO:0000313" key="3">
    <source>
        <dbReference type="Proteomes" id="UP001364211"/>
    </source>
</evidence>
<keyword evidence="3" id="KW-1185">Reference proteome</keyword>
<name>A0ABU8T1T5_9PSEU</name>
<dbReference type="EC" id="2.3.1.-" evidence="2"/>
<dbReference type="Pfam" id="PF13508">
    <property type="entry name" value="Acetyltransf_7"/>
    <property type="match status" value="1"/>
</dbReference>
<dbReference type="InterPro" id="IPR016181">
    <property type="entry name" value="Acyl_CoA_acyltransferase"/>
</dbReference>
<dbReference type="RefSeq" id="WP_340286037.1">
    <property type="nucleotide sequence ID" value="NZ_JBBJUP010000002.1"/>
</dbReference>
<sequence>MHLTVLPTADLGPDGLRALRALLDSAFAGDDPDGAGAFDDASFDHALGGVHVLAGPPGAPVGHAAVVGRRVLHGGVALRTGYVEAVAVDPARRGDGLGGALVAAVGRIVRGGYRLGALGAGPRAARLYRRHGWEPWTGPLAALTPDGVRDTPDERGAVHVLRVDAPLDPGRALVCDWRDGELW</sequence>